<accession>A0ABY9E6N3</accession>
<dbReference type="Pfam" id="PF13817">
    <property type="entry name" value="DDE_Tnp_IS66_C"/>
    <property type="match status" value="1"/>
</dbReference>
<organism evidence="2 3">
    <name type="scientific">Microbulbifer spongiae</name>
    <dbReference type="NCBI Taxonomy" id="2944933"/>
    <lineage>
        <taxon>Bacteria</taxon>
        <taxon>Pseudomonadati</taxon>
        <taxon>Pseudomonadota</taxon>
        <taxon>Gammaproteobacteria</taxon>
        <taxon>Cellvibrionales</taxon>
        <taxon>Microbulbiferaceae</taxon>
        <taxon>Microbulbifer</taxon>
    </lineage>
</organism>
<evidence type="ECO:0000313" key="2">
    <source>
        <dbReference type="EMBL" id="WKD48130.1"/>
    </source>
</evidence>
<sequence length="42" mass="4763">MSTIQSLITTCKLQDIDLYTYLTDILLRVEQHPSRAVADLSP</sequence>
<dbReference type="Proteomes" id="UP001321520">
    <property type="component" value="Chromosome"/>
</dbReference>
<name>A0ABY9E6N3_9GAMM</name>
<dbReference type="RefSeq" id="WP_301413747.1">
    <property type="nucleotide sequence ID" value="NZ_CP098023.1"/>
</dbReference>
<evidence type="ECO:0000313" key="3">
    <source>
        <dbReference type="Proteomes" id="UP001321520"/>
    </source>
</evidence>
<protein>
    <submittedName>
        <fullName evidence="2">Transposase domain-containing protein</fullName>
    </submittedName>
</protein>
<keyword evidence="3" id="KW-1185">Reference proteome</keyword>
<proteinExistence type="predicted"/>
<dbReference type="InterPro" id="IPR039552">
    <property type="entry name" value="IS66_C"/>
</dbReference>
<gene>
    <name evidence="2" type="ORF">M8T91_09200</name>
</gene>
<feature type="domain" description="Transposase IS66 C-terminal" evidence="1">
    <location>
        <begin position="6"/>
        <end position="42"/>
    </location>
</feature>
<reference evidence="2 3" key="1">
    <citation type="submission" date="2022-05" db="EMBL/GenBank/DDBJ databases">
        <title>Microbulbifer sp. nov., isolated from sponge.</title>
        <authorList>
            <person name="Gao L."/>
        </authorList>
    </citation>
    <scope>NUCLEOTIDE SEQUENCE [LARGE SCALE GENOMIC DNA]</scope>
    <source>
        <strain evidence="2 3">MI-G</strain>
    </source>
</reference>
<evidence type="ECO:0000259" key="1">
    <source>
        <dbReference type="Pfam" id="PF13817"/>
    </source>
</evidence>
<dbReference type="EMBL" id="CP098023">
    <property type="protein sequence ID" value="WKD48130.1"/>
    <property type="molecule type" value="Genomic_DNA"/>
</dbReference>